<dbReference type="Proteomes" id="UP000003480">
    <property type="component" value="Unassembled WGS sequence"/>
</dbReference>
<evidence type="ECO:0000313" key="2">
    <source>
        <dbReference type="Proteomes" id="UP000003480"/>
    </source>
</evidence>
<evidence type="ECO:0000313" key="1">
    <source>
        <dbReference type="EMBL" id="CCI01080.1"/>
    </source>
</evidence>
<dbReference type="EMBL" id="CAIJ01000066">
    <property type="protein sequence ID" value="CCI01080.1"/>
    <property type="molecule type" value="Genomic_DNA"/>
</dbReference>
<organism evidence="1 2">
    <name type="scientific">Microcystis aeruginosa PCC 9443</name>
    <dbReference type="NCBI Taxonomy" id="1160281"/>
    <lineage>
        <taxon>Bacteria</taxon>
        <taxon>Bacillati</taxon>
        <taxon>Cyanobacteriota</taxon>
        <taxon>Cyanophyceae</taxon>
        <taxon>Oscillatoriophycideae</taxon>
        <taxon>Chroococcales</taxon>
        <taxon>Microcystaceae</taxon>
        <taxon>Microcystis</taxon>
    </lineage>
</organism>
<reference evidence="1 2" key="1">
    <citation type="submission" date="2012-04" db="EMBL/GenBank/DDBJ databases">
        <authorList>
            <person name="Genoscope - CEA"/>
        </authorList>
    </citation>
    <scope>NUCLEOTIDE SEQUENCE [LARGE SCALE GENOMIC DNA]</scope>
    <source>
        <strain evidence="1 2">9443</strain>
    </source>
</reference>
<name>I4FZG9_MICAE</name>
<gene>
    <name evidence="1" type="ORF">MICAC_1580001</name>
</gene>
<dbReference type="RefSeq" id="WP_002766189.1">
    <property type="nucleotide sequence ID" value="NZ_HE972951.1"/>
</dbReference>
<protein>
    <submittedName>
        <fullName evidence="1">Uncharacterized protein</fullName>
    </submittedName>
</protein>
<sequence>MSRIGQSITLSVSEKEKQALEILASEFGLFWGDKPNISKLIKEIAHNKLKIAPNHDWKPDRLQMLQQAIDSLIDAGQIPIALELTKLLLERSELSGPLRKELERHLDNPPPPWRLELDRCILRQQPFQLSYQDAGDRIWEFHLYHAAINRHEDRLYLDCWCEETEGNQDISELHHNWSLRIDRIPNDSLITPIPRGKWRNQLDSVSAEFHLFDGLARSYQTKTAIDIANELISIDPPVRQITRQVTSSFWFFREILPYGEDCLLISPEKVRKRFYDKVQRLYHRCRGEDPRF</sequence>
<comment type="caution">
    <text evidence="1">The sequence shown here is derived from an EMBL/GenBank/DDBJ whole genome shotgun (WGS) entry which is preliminary data.</text>
</comment>
<proteinExistence type="predicted"/>
<dbReference type="HOGENOM" id="CLU_969133_0_0_3"/>
<dbReference type="AlphaFoldDB" id="I4FZG9"/>
<accession>I4FZG9</accession>